<comment type="caution">
    <text evidence="2">The sequence shown here is derived from an EMBL/GenBank/DDBJ whole genome shotgun (WGS) entry which is preliminary data.</text>
</comment>
<feature type="transmembrane region" description="Helical" evidence="1">
    <location>
        <begin position="121"/>
        <end position="138"/>
    </location>
</feature>
<dbReference type="Proteomes" id="UP000601435">
    <property type="component" value="Unassembled WGS sequence"/>
</dbReference>
<evidence type="ECO:0000313" key="3">
    <source>
        <dbReference type="Proteomes" id="UP000601435"/>
    </source>
</evidence>
<dbReference type="OrthoDB" id="416523at2759"/>
<keyword evidence="1" id="KW-0472">Membrane</keyword>
<keyword evidence="3" id="KW-1185">Reference proteome</keyword>
<proteinExistence type="predicted"/>
<dbReference type="AlphaFoldDB" id="A0A812VG77"/>
<accession>A0A812VG77</accession>
<dbReference type="EMBL" id="CAJNJA010030170">
    <property type="protein sequence ID" value="CAE7639342.1"/>
    <property type="molecule type" value="Genomic_DNA"/>
</dbReference>
<sequence length="599" mass="65468">MEMEQPAPIDDDSVPIFLAVSGFFQALCLIKLLHIAIRNRDRVASWFRSLALRSRWLVMCFSDDVKTNAEEEQWIAREVCLIRLRLARGYSYFLLIATCASVVSVQLGILQETQANAPAAFYWTILLMFVLCTVHLLFPKMLQRTTLDMFYVAIMAAAAFLLSPLCTNADGVPYMSIILLAFLRLPASSFASRASIAFTSNIATAAVVVIRAFVDWDAALCQSGSCSISRDVYFERAAIVTEVSAFFLVAGVSLSAEVILRRTVQQGRQYRQLNASTSLLRLACDAVLELDEDLCLTEHSPELAAILLRDRPGSSLAGVPFTDFVATKEEAARAEQALNKMSFEDLSASAFSTRLVDTNSSKFCTELLQVKYCKMGNTVRHLIGLREITDQESLARPKGLDATFHGDADDSSVSCPYKLLSSAEASPVGLAQEGSRCMSVKSLEGNRPRPIIYMILDMQSCTVGGASLAAASLVGMNVSELFPGRASELLQGFWEEVDRCEDASEVAVLTQKQRFFSEWLVQWSPQQADFIDGFVQVLQDADGTHQLLLHCVASARSPLSLSGISDSGRSTGARPSPSTAAQALSVLPGMPLPDVQSLH</sequence>
<organism evidence="2 3">
    <name type="scientific">Symbiodinium necroappetens</name>
    <dbReference type="NCBI Taxonomy" id="1628268"/>
    <lineage>
        <taxon>Eukaryota</taxon>
        <taxon>Sar</taxon>
        <taxon>Alveolata</taxon>
        <taxon>Dinophyceae</taxon>
        <taxon>Suessiales</taxon>
        <taxon>Symbiodiniaceae</taxon>
        <taxon>Symbiodinium</taxon>
    </lineage>
</organism>
<name>A0A812VG77_9DINO</name>
<feature type="transmembrane region" description="Helical" evidence="1">
    <location>
        <begin position="90"/>
        <end position="109"/>
    </location>
</feature>
<gene>
    <name evidence="2" type="ORF">SNEC2469_LOCUS18052</name>
</gene>
<protein>
    <submittedName>
        <fullName evidence="2">Uncharacterized protein</fullName>
    </submittedName>
</protein>
<evidence type="ECO:0000313" key="2">
    <source>
        <dbReference type="EMBL" id="CAE7639342.1"/>
    </source>
</evidence>
<keyword evidence="1" id="KW-1133">Transmembrane helix</keyword>
<feature type="transmembrane region" description="Helical" evidence="1">
    <location>
        <begin position="16"/>
        <end position="37"/>
    </location>
</feature>
<feature type="transmembrane region" description="Helical" evidence="1">
    <location>
        <begin position="145"/>
        <end position="165"/>
    </location>
</feature>
<evidence type="ECO:0000256" key="1">
    <source>
        <dbReference type="SAM" id="Phobius"/>
    </source>
</evidence>
<reference evidence="2" key="1">
    <citation type="submission" date="2021-02" db="EMBL/GenBank/DDBJ databases">
        <authorList>
            <person name="Dougan E. K."/>
            <person name="Rhodes N."/>
            <person name="Thang M."/>
            <person name="Chan C."/>
        </authorList>
    </citation>
    <scope>NUCLEOTIDE SEQUENCE</scope>
</reference>
<keyword evidence="1" id="KW-0812">Transmembrane</keyword>